<dbReference type="GO" id="GO:0006508">
    <property type="term" value="P:proteolysis"/>
    <property type="evidence" value="ECO:0007669"/>
    <property type="project" value="InterPro"/>
</dbReference>
<dbReference type="SUPFAM" id="SSF140990">
    <property type="entry name" value="FtsH protease domain-like"/>
    <property type="match status" value="1"/>
</dbReference>
<protein>
    <submittedName>
        <fullName evidence="2">Uncharacterized protein</fullName>
    </submittedName>
</protein>
<evidence type="ECO:0000313" key="1">
    <source>
        <dbReference type="Proteomes" id="UP000887572"/>
    </source>
</evidence>
<organism evidence="1 2">
    <name type="scientific">Globodera rostochiensis</name>
    <name type="common">Golden nematode worm</name>
    <name type="synonym">Heterodera rostochiensis</name>
    <dbReference type="NCBI Taxonomy" id="31243"/>
    <lineage>
        <taxon>Eukaryota</taxon>
        <taxon>Metazoa</taxon>
        <taxon>Ecdysozoa</taxon>
        <taxon>Nematoda</taxon>
        <taxon>Chromadorea</taxon>
        <taxon>Rhabditida</taxon>
        <taxon>Tylenchina</taxon>
        <taxon>Tylenchomorpha</taxon>
        <taxon>Tylenchoidea</taxon>
        <taxon>Heteroderidae</taxon>
        <taxon>Heteroderinae</taxon>
        <taxon>Globodera</taxon>
    </lineage>
</organism>
<dbReference type="GO" id="GO:0005524">
    <property type="term" value="F:ATP binding"/>
    <property type="evidence" value="ECO:0007669"/>
    <property type="project" value="InterPro"/>
</dbReference>
<reference evidence="2" key="1">
    <citation type="submission" date="2022-11" db="UniProtKB">
        <authorList>
            <consortium name="WormBaseParasite"/>
        </authorList>
    </citation>
    <scope>IDENTIFICATION</scope>
</reference>
<keyword evidence="1" id="KW-1185">Reference proteome</keyword>
<sequence>MARKQQRLAKKRGKQLKEFNRLFRSAEGGDYSKTRICFHEAGHCFNVTCIATERSDGLTRHWSKRPATRSSLEAEIAIKLGGKAAKVLMFGHSIGHISDEAKWSKWRGKYFCLRFTLGLVKTLRSWRALTAGRRTRAELNRRAERIIERAYHTAYTILENAAHCSARSPASKVPPVMG</sequence>
<evidence type="ECO:0000313" key="2">
    <source>
        <dbReference type="WBParaSite" id="Gr19_v10_g7021.t1"/>
    </source>
</evidence>
<dbReference type="InterPro" id="IPR037219">
    <property type="entry name" value="Peptidase_M41-like"/>
</dbReference>
<dbReference type="GO" id="GO:0004176">
    <property type="term" value="F:ATP-dependent peptidase activity"/>
    <property type="evidence" value="ECO:0007669"/>
    <property type="project" value="InterPro"/>
</dbReference>
<dbReference type="GO" id="GO:0004222">
    <property type="term" value="F:metalloendopeptidase activity"/>
    <property type="evidence" value="ECO:0007669"/>
    <property type="project" value="InterPro"/>
</dbReference>
<dbReference type="Gene3D" id="1.20.58.760">
    <property type="entry name" value="Peptidase M41"/>
    <property type="match status" value="1"/>
</dbReference>
<dbReference type="WBParaSite" id="Gr19_v10_g7021.t1">
    <property type="protein sequence ID" value="Gr19_v10_g7021.t1"/>
    <property type="gene ID" value="Gr19_v10_g7021"/>
</dbReference>
<proteinExistence type="predicted"/>
<name>A0A914I2Z9_GLORO</name>
<dbReference type="AlphaFoldDB" id="A0A914I2Z9"/>
<dbReference type="Proteomes" id="UP000887572">
    <property type="component" value="Unplaced"/>
</dbReference>
<accession>A0A914I2Z9</accession>